<evidence type="ECO:0000313" key="3">
    <source>
        <dbReference type="Proteomes" id="UP001317191"/>
    </source>
</evidence>
<sequence>MGTKIPNFLKPAGRYVQCYEKFATKHEKQMKFSENLQKLLPFGYLFLVVLGIIKESVFYHQIGINILKYSNIMDILISPIADLTSHLIILFGFIIFFSVLSLTIYILSKNHKKEWVRKIVGSKKSLTKLSEDEVKSYFGKIFIVMFAIGLLSFFLGIGIGNGIKVSEKISNNNLNYDYKITFNTNETKEVYLIGSNSANYFYVEKGNKNVKISPVGAIKTIELTNNKN</sequence>
<gene>
    <name evidence="2" type="ORF">NAT50_11980</name>
</gene>
<organism evidence="2 3">
    <name type="scientific">Flavobacterium luminosum</name>
    <dbReference type="NCBI Taxonomy" id="2949086"/>
    <lineage>
        <taxon>Bacteria</taxon>
        <taxon>Pseudomonadati</taxon>
        <taxon>Bacteroidota</taxon>
        <taxon>Flavobacteriia</taxon>
        <taxon>Flavobacteriales</taxon>
        <taxon>Flavobacteriaceae</taxon>
        <taxon>Flavobacterium</taxon>
    </lineage>
</organism>
<dbReference type="EMBL" id="JAMLJM010000012">
    <property type="protein sequence ID" value="MCL9810074.1"/>
    <property type="molecule type" value="Genomic_DNA"/>
</dbReference>
<evidence type="ECO:0000256" key="1">
    <source>
        <dbReference type="SAM" id="Phobius"/>
    </source>
</evidence>
<proteinExistence type="predicted"/>
<comment type="caution">
    <text evidence="2">The sequence shown here is derived from an EMBL/GenBank/DDBJ whole genome shotgun (WGS) entry which is preliminary data.</text>
</comment>
<feature type="transmembrane region" description="Helical" evidence="1">
    <location>
        <begin position="137"/>
        <end position="159"/>
    </location>
</feature>
<accession>A0ABT0TSP3</accession>
<feature type="transmembrane region" description="Helical" evidence="1">
    <location>
        <begin position="87"/>
        <end position="107"/>
    </location>
</feature>
<dbReference type="Proteomes" id="UP001317191">
    <property type="component" value="Unassembled WGS sequence"/>
</dbReference>
<dbReference type="RefSeq" id="WP_250593463.1">
    <property type="nucleotide sequence ID" value="NZ_JAMLJM010000012.1"/>
</dbReference>
<keyword evidence="1" id="KW-1133">Transmembrane helix</keyword>
<reference evidence="2 3" key="1">
    <citation type="submission" date="2022-05" db="EMBL/GenBank/DDBJ databases">
        <title>Flavobacterium sp., isolated from activated sludge.</title>
        <authorList>
            <person name="Ran Q."/>
        </authorList>
    </citation>
    <scope>NUCLEOTIDE SEQUENCE [LARGE SCALE GENOMIC DNA]</scope>
    <source>
        <strain evidence="2 3">HXWNR70</strain>
    </source>
</reference>
<keyword evidence="1" id="KW-0472">Membrane</keyword>
<name>A0ABT0TSP3_9FLAO</name>
<keyword evidence="3" id="KW-1185">Reference proteome</keyword>
<evidence type="ECO:0000313" key="2">
    <source>
        <dbReference type="EMBL" id="MCL9810074.1"/>
    </source>
</evidence>
<feature type="transmembrane region" description="Helical" evidence="1">
    <location>
        <begin position="42"/>
        <end position="67"/>
    </location>
</feature>
<keyword evidence="1" id="KW-0812">Transmembrane</keyword>
<protein>
    <submittedName>
        <fullName evidence="2">Uncharacterized protein</fullName>
    </submittedName>
</protein>